<sequence>MGDFHDVEATDGVRFSWNVWPSSRLEATRIVAIEGLPLLPYEPVMCKGTCPAMLNPYCRIDFKAKIWVCPFCFQRTPPSSMRSPDSLEQVLQLLASAAPTALIGLITFGTVVQVHELGFEHCSKCYTFKGTKDPAPAQLAEQLGAPPHPAAHLPAAFPTAPCPTPTLTPCRAGISAGGAGRGGRAAGQGGPADARSASARFLLPISEAEFAISNVLSELRRDPWPVPSDSRPQRCTGAAASIAVSLLELAFPNTGARDAALLHRRRRSAAVHSCNVKHMKKALKHYAGVAQRASKARHISPCLPMSPHVGHVFDIFACALDQAGGGGGNIFKQSLSQVFARDASGTALRMAFGGGTVEVLTSNEFKVCGAIGNCASLGKKSNNVGETRRAGLSGAISARSRRDLGAAPRAGETEIGLGNTNAWSVGGLDEDTTLALYFEMAAQSGGQQQQQAGGQRYLQLLTSYQHSSGQYRLRVTTLARPWAEAAQAGEMARGFDQEAAAVLMARIASHKTQTEEARSLLRWIDPHRLADLSGWSADLLRRPPVPVLLDVTSIAPDRILLLDTFFHVIVYHGETISAWRKQGYHETAEHQNFRELLSAPKEDAAELLQQRFPVPMYIECDQYGSQARFLLAKLNPSVTHNSSQSGAASSDFLFTDDVSFQVFMDHLKRLAVESK</sequence>
<reference evidence="17" key="2">
    <citation type="submission" date="2024-10" db="UniProtKB">
        <authorList>
            <consortium name="EnsemblProtists"/>
        </authorList>
    </citation>
    <scope>IDENTIFICATION</scope>
</reference>
<dbReference type="Pfam" id="PF04811">
    <property type="entry name" value="Sec23_trunk"/>
    <property type="match status" value="1"/>
</dbReference>
<keyword evidence="9 12" id="KW-0472">Membrane</keyword>
<dbReference type="GO" id="GO:0090110">
    <property type="term" value="P:COPII-coated vesicle cargo loading"/>
    <property type="evidence" value="ECO:0007669"/>
    <property type="project" value="TreeGrafter"/>
</dbReference>
<comment type="function">
    <text evidence="11 12">Component of the coat protein complex II (COPII) which promotes the formation of transport vesicles from the endoplasmic reticulum (ER). The coat has two main functions, the physical deformation of the endoplasmic reticulum membrane into vesicles and the selection of cargo molecules.</text>
</comment>
<dbReference type="InterPro" id="IPR036180">
    <property type="entry name" value="Gelsolin-like_dom_sf"/>
</dbReference>
<evidence type="ECO:0000256" key="5">
    <source>
        <dbReference type="ARBA" id="ARBA00022824"/>
    </source>
</evidence>
<comment type="subcellular location">
    <subcellularLocation>
        <location evidence="12">Cytoplasmic vesicle</location>
        <location evidence="12">COPII-coated vesicle membrane</location>
        <topology evidence="12">Peripheral membrane protein</topology>
        <orientation evidence="12">Cytoplasmic side</orientation>
    </subcellularLocation>
    <subcellularLocation>
        <location evidence="12">Endoplasmic reticulum membrane</location>
        <topology evidence="12">Peripheral membrane protein</topology>
        <orientation evidence="12">Cytoplasmic side</orientation>
    </subcellularLocation>
    <subcellularLocation>
        <location evidence="1">Golgi apparatus membrane</location>
        <topology evidence="1">Peripheral membrane protein</topology>
        <orientation evidence="1">Cytoplasmic side</orientation>
    </subcellularLocation>
</comment>
<dbReference type="GO" id="GO:0070971">
    <property type="term" value="C:endoplasmic reticulum exit site"/>
    <property type="evidence" value="ECO:0007669"/>
    <property type="project" value="TreeGrafter"/>
</dbReference>
<keyword evidence="5 12" id="KW-0256">Endoplasmic reticulum</keyword>
<dbReference type="InterPro" id="IPR007123">
    <property type="entry name" value="Gelsolin-like_dom"/>
</dbReference>
<evidence type="ECO:0000256" key="1">
    <source>
        <dbReference type="ARBA" id="ARBA00004255"/>
    </source>
</evidence>
<dbReference type="GeneID" id="17280212"/>
<dbReference type="Pfam" id="PF04810">
    <property type="entry name" value="zf-Sec23_Sec24"/>
    <property type="match status" value="1"/>
</dbReference>
<name>A0A0D3KGQ7_EMIH1</name>
<dbReference type="PaxDb" id="2903-EOD34942"/>
<keyword evidence="12" id="KW-0813">Transport</keyword>
<accession>A0A0D3KGQ7</accession>
<evidence type="ECO:0000256" key="3">
    <source>
        <dbReference type="ARBA" id="ARBA00021212"/>
    </source>
</evidence>
<evidence type="ECO:0000256" key="8">
    <source>
        <dbReference type="ARBA" id="ARBA00023034"/>
    </source>
</evidence>
<feature type="domain" description="Zinc finger Sec23/Sec24-type" evidence="14">
    <location>
        <begin position="43"/>
        <end position="77"/>
    </location>
</feature>
<dbReference type="SUPFAM" id="SSF81811">
    <property type="entry name" value="Helical domain of Sec23/24"/>
    <property type="match status" value="1"/>
</dbReference>
<dbReference type="SUPFAM" id="SSF81995">
    <property type="entry name" value="beta-sandwich domain of Sec23/24"/>
    <property type="match status" value="1"/>
</dbReference>
<evidence type="ECO:0000259" key="15">
    <source>
        <dbReference type="Pfam" id="PF04811"/>
    </source>
</evidence>
<dbReference type="OMA" id="FPPHYAE"/>
<reference evidence="18" key="1">
    <citation type="journal article" date="2013" name="Nature">
        <title>Pan genome of the phytoplankton Emiliania underpins its global distribution.</title>
        <authorList>
            <person name="Read B.A."/>
            <person name="Kegel J."/>
            <person name="Klute M.J."/>
            <person name="Kuo A."/>
            <person name="Lefebvre S.C."/>
            <person name="Maumus F."/>
            <person name="Mayer C."/>
            <person name="Miller J."/>
            <person name="Monier A."/>
            <person name="Salamov A."/>
            <person name="Young J."/>
            <person name="Aguilar M."/>
            <person name="Claverie J.M."/>
            <person name="Frickenhaus S."/>
            <person name="Gonzalez K."/>
            <person name="Herman E.K."/>
            <person name="Lin Y.C."/>
            <person name="Napier J."/>
            <person name="Ogata H."/>
            <person name="Sarno A.F."/>
            <person name="Shmutz J."/>
            <person name="Schroeder D."/>
            <person name="de Vargas C."/>
            <person name="Verret F."/>
            <person name="von Dassow P."/>
            <person name="Valentin K."/>
            <person name="Van de Peer Y."/>
            <person name="Wheeler G."/>
            <person name="Dacks J.B."/>
            <person name="Delwiche C.F."/>
            <person name="Dyhrman S.T."/>
            <person name="Glockner G."/>
            <person name="John U."/>
            <person name="Richards T."/>
            <person name="Worden A.Z."/>
            <person name="Zhang X."/>
            <person name="Grigoriev I.V."/>
            <person name="Allen A.E."/>
            <person name="Bidle K."/>
            <person name="Borodovsky M."/>
            <person name="Bowler C."/>
            <person name="Brownlee C."/>
            <person name="Cock J.M."/>
            <person name="Elias M."/>
            <person name="Gladyshev V.N."/>
            <person name="Groth M."/>
            <person name="Guda C."/>
            <person name="Hadaegh A."/>
            <person name="Iglesias-Rodriguez M.D."/>
            <person name="Jenkins J."/>
            <person name="Jones B.M."/>
            <person name="Lawson T."/>
            <person name="Leese F."/>
            <person name="Lindquist E."/>
            <person name="Lobanov A."/>
            <person name="Lomsadze A."/>
            <person name="Malik S.B."/>
            <person name="Marsh M.E."/>
            <person name="Mackinder L."/>
            <person name="Mock T."/>
            <person name="Mueller-Roeber B."/>
            <person name="Pagarete A."/>
            <person name="Parker M."/>
            <person name="Probert I."/>
            <person name="Quesneville H."/>
            <person name="Raines C."/>
            <person name="Rensing S.A."/>
            <person name="Riano-Pachon D.M."/>
            <person name="Richier S."/>
            <person name="Rokitta S."/>
            <person name="Shiraiwa Y."/>
            <person name="Soanes D.M."/>
            <person name="van der Giezen M."/>
            <person name="Wahlund T.M."/>
            <person name="Williams B."/>
            <person name="Wilson W."/>
            <person name="Wolfe G."/>
            <person name="Wurch L.L."/>
        </authorList>
    </citation>
    <scope>NUCLEOTIDE SEQUENCE</scope>
</reference>
<dbReference type="GO" id="GO:0000139">
    <property type="term" value="C:Golgi membrane"/>
    <property type="evidence" value="ECO:0007669"/>
    <property type="project" value="UniProtKB-SubCell"/>
</dbReference>
<dbReference type="PANTHER" id="PTHR11141:SF0">
    <property type="entry name" value="PROTEIN TRANSPORT PROTEIN SEC23"/>
    <property type="match status" value="1"/>
</dbReference>
<dbReference type="InterPro" id="IPR029006">
    <property type="entry name" value="ADF-H/Gelsolin-like_dom_sf"/>
</dbReference>
<dbReference type="InterPro" id="IPR037364">
    <property type="entry name" value="Sec23"/>
</dbReference>
<proteinExistence type="inferred from homology"/>
<evidence type="ECO:0000313" key="17">
    <source>
        <dbReference type="EnsemblProtists" id="EOD34942"/>
    </source>
</evidence>
<evidence type="ECO:0000256" key="11">
    <source>
        <dbReference type="ARBA" id="ARBA00025471"/>
    </source>
</evidence>
<evidence type="ECO:0000256" key="9">
    <source>
        <dbReference type="ARBA" id="ARBA00023136"/>
    </source>
</evidence>
<protein>
    <recommendedName>
        <fullName evidence="3 12">Protein transport protein SEC23</fullName>
    </recommendedName>
</protein>
<comment type="similarity">
    <text evidence="2 12">Belongs to the SEC23/SEC24 family. SEC23 subfamily.</text>
</comment>
<dbReference type="Gene3D" id="3.40.50.410">
    <property type="entry name" value="von Willebrand factor, type A domain"/>
    <property type="match status" value="1"/>
</dbReference>
<dbReference type="Gene3D" id="2.60.40.1670">
    <property type="entry name" value="beta-sandwich domain of Sec23/24"/>
    <property type="match status" value="1"/>
</dbReference>
<dbReference type="AlphaFoldDB" id="A0A0D3KGQ7"/>
<dbReference type="InterPro" id="IPR012990">
    <property type="entry name" value="Beta-sandwich_Sec23_24"/>
</dbReference>
<dbReference type="InterPro" id="IPR006896">
    <property type="entry name" value="Sec23/24_trunk_dom"/>
</dbReference>
<dbReference type="InterPro" id="IPR006895">
    <property type="entry name" value="Znf_Sec23_Sec24"/>
</dbReference>
<evidence type="ECO:0000256" key="2">
    <source>
        <dbReference type="ARBA" id="ARBA00009210"/>
    </source>
</evidence>
<dbReference type="GO" id="GO:0005096">
    <property type="term" value="F:GTPase activator activity"/>
    <property type="evidence" value="ECO:0007669"/>
    <property type="project" value="TreeGrafter"/>
</dbReference>
<dbReference type="InterPro" id="IPR036465">
    <property type="entry name" value="vWFA_dom_sf"/>
</dbReference>
<feature type="domain" description="Sec23/Sec24 beta-sandwich" evidence="16">
    <location>
        <begin position="355"/>
        <end position="483"/>
    </location>
</feature>
<dbReference type="Gene3D" id="3.40.20.10">
    <property type="entry name" value="Severin"/>
    <property type="match status" value="1"/>
</dbReference>
<evidence type="ECO:0000259" key="13">
    <source>
        <dbReference type="Pfam" id="PF00626"/>
    </source>
</evidence>
<dbReference type="InterPro" id="IPR036175">
    <property type="entry name" value="Sec23/24_helical_dom_sf"/>
</dbReference>
<dbReference type="GO" id="GO:0006886">
    <property type="term" value="P:intracellular protein transport"/>
    <property type="evidence" value="ECO:0007669"/>
    <property type="project" value="InterPro"/>
</dbReference>
<evidence type="ECO:0000313" key="18">
    <source>
        <dbReference type="Proteomes" id="UP000013827"/>
    </source>
</evidence>
<feature type="domain" description="Sec23/Sec24 trunk" evidence="15">
    <location>
        <begin position="85"/>
        <end position="298"/>
    </location>
</feature>
<evidence type="ECO:0000256" key="7">
    <source>
        <dbReference type="ARBA" id="ARBA00022892"/>
    </source>
</evidence>
<keyword evidence="6 12" id="KW-0862">Zinc</keyword>
<evidence type="ECO:0000259" key="16">
    <source>
        <dbReference type="Pfam" id="PF08033"/>
    </source>
</evidence>
<keyword evidence="12" id="KW-0963">Cytoplasm</keyword>
<evidence type="ECO:0000256" key="4">
    <source>
        <dbReference type="ARBA" id="ARBA00022723"/>
    </source>
</evidence>
<keyword evidence="4 12" id="KW-0479">Metal-binding</keyword>
<keyword evidence="8" id="KW-0333">Golgi apparatus</keyword>
<evidence type="ECO:0000259" key="14">
    <source>
        <dbReference type="Pfam" id="PF04810"/>
    </source>
</evidence>
<dbReference type="GO" id="GO:0008270">
    <property type="term" value="F:zinc ion binding"/>
    <property type="evidence" value="ECO:0007669"/>
    <property type="project" value="InterPro"/>
</dbReference>
<keyword evidence="7 12" id="KW-0931">ER-Golgi transport</keyword>
<dbReference type="Pfam" id="PF08033">
    <property type="entry name" value="Sec23_BS"/>
    <property type="match status" value="1"/>
</dbReference>
<dbReference type="Gene3D" id="1.20.120.730">
    <property type="entry name" value="Sec23/Sec24 helical domain"/>
    <property type="match status" value="1"/>
</dbReference>
<dbReference type="HOGENOM" id="CLU_008658_3_0_1"/>
<dbReference type="eggNOG" id="KOG1986">
    <property type="taxonomic scope" value="Eukaryota"/>
</dbReference>
<dbReference type="FunFam" id="3.40.20.10:FF:000041">
    <property type="entry name" value="Protein transport protein SEC23"/>
    <property type="match status" value="1"/>
</dbReference>
<organism evidence="17 18">
    <name type="scientific">Emiliania huxleyi (strain CCMP1516)</name>
    <dbReference type="NCBI Taxonomy" id="280463"/>
    <lineage>
        <taxon>Eukaryota</taxon>
        <taxon>Haptista</taxon>
        <taxon>Haptophyta</taxon>
        <taxon>Prymnesiophyceae</taxon>
        <taxon>Isochrysidales</taxon>
        <taxon>Noelaerhabdaceae</taxon>
        <taxon>Emiliania</taxon>
    </lineage>
</organism>
<evidence type="ECO:0000256" key="10">
    <source>
        <dbReference type="ARBA" id="ARBA00023329"/>
    </source>
</evidence>
<dbReference type="EnsemblProtists" id="EOD34942">
    <property type="protein sequence ID" value="EOD34942"/>
    <property type="gene ID" value="EMIHUDRAFT_110979"/>
</dbReference>
<keyword evidence="12" id="KW-0653">Protein transport</keyword>
<dbReference type="PANTHER" id="PTHR11141">
    <property type="entry name" value="PROTEIN TRANSPORT PROTEIN SEC23"/>
    <property type="match status" value="1"/>
</dbReference>
<dbReference type="STRING" id="2903.R1DIS8"/>
<dbReference type="Proteomes" id="UP000013827">
    <property type="component" value="Unassembled WGS sequence"/>
</dbReference>
<dbReference type="KEGG" id="ehx:EMIHUDRAFT_110979"/>
<dbReference type="GO" id="GO:0030127">
    <property type="term" value="C:COPII vesicle coat"/>
    <property type="evidence" value="ECO:0007669"/>
    <property type="project" value="InterPro"/>
</dbReference>
<dbReference type="Pfam" id="PF00626">
    <property type="entry name" value="Gelsolin"/>
    <property type="match status" value="1"/>
</dbReference>
<keyword evidence="10 12" id="KW-0968">Cytoplasmic vesicle</keyword>
<feature type="domain" description="Gelsolin-like" evidence="13">
    <location>
        <begin position="543"/>
        <end position="630"/>
    </location>
</feature>
<dbReference type="GO" id="GO:0005789">
    <property type="term" value="C:endoplasmic reticulum membrane"/>
    <property type="evidence" value="ECO:0007669"/>
    <property type="project" value="UniProtKB-SubCell"/>
</dbReference>
<dbReference type="RefSeq" id="XP_005787371.1">
    <property type="nucleotide sequence ID" value="XM_005787314.1"/>
</dbReference>
<dbReference type="SUPFAM" id="SSF82754">
    <property type="entry name" value="C-terminal, gelsolin-like domain of Sec23/24"/>
    <property type="match status" value="1"/>
</dbReference>
<keyword evidence="18" id="KW-1185">Reference proteome</keyword>
<dbReference type="Gene3D" id="2.30.30.380">
    <property type="entry name" value="Zn-finger domain of Sec23/24"/>
    <property type="match status" value="1"/>
</dbReference>
<evidence type="ECO:0000256" key="6">
    <source>
        <dbReference type="ARBA" id="ARBA00022833"/>
    </source>
</evidence>
<dbReference type="SUPFAM" id="SSF53300">
    <property type="entry name" value="vWA-like"/>
    <property type="match status" value="2"/>
</dbReference>
<evidence type="ECO:0000256" key="12">
    <source>
        <dbReference type="RuleBase" id="RU365030"/>
    </source>
</evidence>